<evidence type="ECO:0000313" key="2">
    <source>
        <dbReference type="EMBL" id="CAK0901400.1"/>
    </source>
</evidence>
<dbReference type="Proteomes" id="UP001189429">
    <property type="component" value="Unassembled WGS sequence"/>
</dbReference>
<evidence type="ECO:0000256" key="1">
    <source>
        <dbReference type="SAM" id="Phobius"/>
    </source>
</evidence>
<protein>
    <submittedName>
        <fullName evidence="2">Uncharacterized protein</fullName>
    </submittedName>
</protein>
<comment type="caution">
    <text evidence="2">The sequence shown here is derived from an EMBL/GenBank/DDBJ whole genome shotgun (WGS) entry which is preliminary data.</text>
</comment>
<keyword evidence="1" id="KW-0472">Membrane</keyword>
<sequence length="204" mass="23686">MIYRLLIVIVMTFHLGFLVFYKEIFVITVWTIQPSFLVIFTMTVCMQLLTSFQMALMSFPLVVVQTFLSFLENLFFPRFLLVGFKPFVGMQMLTSFGVLPDDGVHINVRAKNALFRQIAEARSQLQALGREFTLLSPQWMPDVPNSTWRRRSWLRSRSPRRPAALPDDLWSRHCAGASLHEIAHQVTWAPRAFGRNVFGGMREW</sequence>
<keyword evidence="1" id="KW-0812">Transmembrane</keyword>
<keyword evidence="1" id="KW-1133">Transmembrane helix</keyword>
<feature type="transmembrane region" description="Helical" evidence="1">
    <location>
        <begin position="36"/>
        <end position="56"/>
    </location>
</feature>
<name>A0ABN9XNE1_9DINO</name>
<feature type="transmembrane region" description="Helical" evidence="1">
    <location>
        <begin position="6"/>
        <end position="24"/>
    </location>
</feature>
<reference evidence="2" key="1">
    <citation type="submission" date="2023-10" db="EMBL/GenBank/DDBJ databases">
        <authorList>
            <person name="Chen Y."/>
            <person name="Shah S."/>
            <person name="Dougan E. K."/>
            <person name="Thang M."/>
            <person name="Chan C."/>
        </authorList>
    </citation>
    <scope>NUCLEOTIDE SEQUENCE [LARGE SCALE GENOMIC DNA]</scope>
</reference>
<proteinExistence type="predicted"/>
<organism evidence="2 3">
    <name type="scientific">Prorocentrum cordatum</name>
    <dbReference type="NCBI Taxonomy" id="2364126"/>
    <lineage>
        <taxon>Eukaryota</taxon>
        <taxon>Sar</taxon>
        <taxon>Alveolata</taxon>
        <taxon>Dinophyceae</taxon>
        <taxon>Prorocentrales</taxon>
        <taxon>Prorocentraceae</taxon>
        <taxon>Prorocentrum</taxon>
    </lineage>
</organism>
<accession>A0ABN9XNE1</accession>
<gene>
    <name evidence="2" type="ORF">PCOR1329_LOCUS78348</name>
</gene>
<feature type="non-terminal residue" evidence="2">
    <location>
        <position position="204"/>
    </location>
</feature>
<evidence type="ECO:0000313" key="3">
    <source>
        <dbReference type="Proteomes" id="UP001189429"/>
    </source>
</evidence>
<dbReference type="EMBL" id="CAUYUJ010020919">
    <property type="protein sequence ID" value="CAK0901400.1"/>
    <property type="molecule type" value="Genomic_DNA"/>
</dbReference>
<keyword evidence="3" id="KW-1185">Reference proteome</keyword>
<feature type="transmembrane region" description="Helical" evidence="1">
    <location>
        <begin position="62"/>
        <end position="84"/>
    </location>
</feature>